<dbReference type="Pfam" id="PF01057">
    <property type="entry name" value="Parvo_NS1"/>
    <property type="match status" value="1"/>
</dbReference>
<feature type="non-terminal residue" evidence="2">
    <location>
        <position position="1"/>
    </location>
</feature>
<dbReference type="Gene3D" id="3.40.50.300">
    <property type="entry name" value="P-loop containing nucleotide triphosphate hydrolases"/>
    <property type="match status" value="1"/>
</dbReference>
<reference evidence="2 3" key="1">
    <citation type="journal article" date="2018" name="Gigascience">
        <title>Genomes of trombidid mites reveal novel predicted allergens and laterally-transferred genes associated with secondary metabolism.</title>
        <authorList>
            <person name="Dong X."/>
            <person name="Chaisiri K."/>
            <person name="Xia D."/>
            <person name="Armstrong S.D."/>
            <person name="Fang Y."/>
            <person name="Donnelly M.J."/>
            <person name="Kadowaki T."/>
            <person name="McGarry J.W."/>
            <person name="Darby A.C."/>
            <person name="Makepeace B.L."/>
        </authorList>
    </citation>
    <scope>NUCLEOTIDE SEQUENCE [LARGE SCALE GENOMIC DNA]</scope>
    <source>
        <strain evidence="2">UoL-WK</strain>
    </source>
</reference>
<dbReference type="GO" id="GO:0019079">
    <property type="term" value="P:viral genome replication"/>
    <property type="evidence" value="ECO:0007669"/>
    <property type="project" value="InterPro"/>
</dbReference>
<feature type="domain" description="Parvovirus non-structural protein 1 helicase" evidence="1">
    <location>
        <begin position="36"/>
        <end position="133"/>
    </location>
</feature>
<keyword evidence="3" id="KW-1185">Reference proteome</keyword>
<dbReference type="AlphaFoldDB" id="A0A3S3P4E9"/>
<dbReference type="SUPFAM" id="SSF52540">
    <property type="entry name" value="P-loop containing nucleoside triphosphate hydrolases"/>
    <property type="match status" value="1"/>
</dbReference>
<dbReference type="Proteomes" id="UP000285301">
    <property type="component" value="Unassembled WGS sequence"/>
</dbReference>
<organism evidence="2 3">
    <name type="scientific">Dinothrombium tinctorium</name>
    <dbReference type="NCBI Taxonomy" id="1965070"/>
    <lineage>
        <taxon>Eukaryota</taxon>
        <taxon>Metazoa</taxon>
        <taxon>Ecdysozoa</taxon>
        <taxon>Arthropoda</taxon>
        <taxon>Chelicerata</taxon>
        <taxon>Arachnida</taxon>
        <taxon>Acari</taxon>
        <taxon>Acariformes</taxon>
        <taxon>Trombidiformes</taxon>
        <taxon>Prostigmata</taxon>
        <taxon>Anystina</taxon>
        <taxon>Parasitengona</taxon>
        <taxon>Trombidioidea</taxon>
        <taxon>Trombidiidae</taxon>
        <taxon>Dinothrombium</taxon>
    </lineage>
</organism>
<evidence type="ECO:0000313" key="2">
    <source>
        <dbReference type="EMBL" id="RWS11889.1"/>
    </source>
</evidence>
<proteinExistence type="predicted"/>
<evidence type="ECO:0000259" key="1">
    <source>
        <dbReference type="Pfam" id="PF01057"/>
    </source>
</evidence>
<name>A0A3S3P4E9_9ACAR</name>
<dbReference type="InterPro" id="IPR001257">
    <property type="entry name" value="Parvovirus_NS1_helicase"/>
</dbReference>
<comment type="caution">
    <text evidence="2">The sequence shown here is derived from an EMBL/GenBank/DDBJ whole genome shotgun (WGS) entry which is preliminary data.</text>
</comment>
<sequence>RVLPLNFEGLDHQEFESDKFYSIEESVDYVSRWCKFQSIDMGEFVASIIKVFDKLEAKKNTFALIGESNSGKSWILKPIYYWAKYYGEIQGGLTSYNFMYQDCVGKRAIFMEEPEIAEGLIENFKLVAGGQATYL</sequence>
<gene>
    <name evidence="2" type="ORF">B4U79_17498</name>
</gene>
<dbReference type="EMBL" id="NCKU01001530">
    <property type="protein sequence ID" value="RWS11889.1"/>
    <property type="molecule type" value="Genomic_DNA"/>
</dbReference>
<accession>A0A3S3P4E9</accession>
<dbReference type="OrthoDB" id="8008816at2759"/>
<protein>
    <submittedName>
        <fullName evidence="2">NS1-like protein</fullName>
    </submittedName>
</protein>
<evidence type="ECO:0000313" key="3">
    <source>
        <dbReference type="Proteomes" id="UP000285301"/>
    </source>
</evidence>
<dbReference type="InterPro" id="IPR027417">
    <property type="entry name" value="P-loop_NTPase"/>
</dbReference>